<evidence type="ECO:0000313" key="2">
    <source>
        <dbReference type="Proteomes" id="UP000275078"/>
    </source>
</evidence>
<organism evidence="1 2">
    <name type="scientific">Ascobolus immersus RN42</name>
    <dbReference type="NCBI Taxonomy" id="1160509"/>
    <lineage>
        <taxon>Eukaryota</taxon>
        <taxon>Fungi</taxon>
        <taxon>Dikarya</taxon>
        <taxon>Ascomycota</taxon>
        <taxon>Pezizomycotina</taxon>
        <taxon>Pezizomycetes</taxon>
        <taxon>Pezizales</taxon>
        <taxon>Ascobolaceae</taxon>
        <taxon>Ascobolus</taxon>
    </lineage>
</organism>
<name>A0A3N4HWA8_ASCIM</name>
<protein>
    <submittedName>
        <fullName evidence="1">Uncharacterized protein</fullName>
    </submittedName>
</protein>
<gene>
    <name evidence="1" type="ORF">BJ508DRAFT_331425</name>
</gene>
<evidence type="ECO:0000313" key="1">
    <source>
        <dbReference type="EMBL" id="RPA76140.1"/>
    </source>
</evidence>
<reference evidence="1 2" key="1">
    <citation type="journal article" date="2018" name="Nat. Ecol. Evol.">
        <title>Pezizomycetes genomes reveal the molecular basis of ectomycorrhizal truffle lifestyle.</title>
        <authorList>
            <person name="Murat C."/>
            <person name="Payen T."/>
            <person name="Noel B."/>
            <person name="Kuo A."/>
            <person name="Morin E."/>
            <person name="Chen J."/>
            <person name="Kohler A."/>
            <person name="Krizsan K."/>
            <person name="Balestrini R."/>
            <person name="Da Silva C."/>
            <person name="Montanini B."/>
            <person name="Hainaut M."/>
            <person name="Levati E."/>
            <person name="Barry K.W."/>
            <person name="Belfiori B."/>
            <person name="Cichocki N."/>
            <person name="Clum A."/>
            <person name="Dockter R.B."/>
            <person name="Fauchery L."/>
            <person name="Guy J."/>
            <person name="Iotti M."/>
            <person name="Le Tacon F."/>
            <person name="Lindquist E.A."/>
            <person name="Lipzen A."/>
            <person name="Malagnac F."/>
            <person name="Mello A."/>
            <person name="Molinier V."/>
            <person name="Miyauchi S."/>
            <person name="Poulain J."/>
            <person name="Riccioni C."/>
            <person name="Rubini A."/>
            <person name="Sitrit Y."/>
            <person name="Splivallo R."/>
            <person name="Traeger S."/>
            <person name="Wang M."/>
            <person name="Zifcakova L."/>
            <person name="Wipf D."/>
            <person name="Zambonelli A."/>
            <person name="Paolocci F."/>
            <person name="Nowrousian M."/>
            <person name="Ottonello S."/>
            <person name="Baldrian P."/>
            <person name="Spatafora J.W."/>
            <person name="Henrissat B."/>
            <person name="Nagy L.G."/>
            <person name="Aury J.M."/>
            <person name="Wincker P."/>
            <person name="Grigoriev I.V."/>
            <person name="Bonfante P."/>
            <person name="Martin F.M."/>
        </authorList>
    </citation>
    <scope>NUCLEOTIDE SEQUENCE [LARGE SCALE GENOMIC DNA]</scope>
    <source>
        <strain evidence="1 2">RN42</strain>
    </source>
</reference>
<sequence length="106" mass="12465">MSIFQENFERYLRDPNVLPSFAETLTNQNIEQEERKMEVYEKSMETARTIQKSNEVLMDALESADEEAKERLAKELQPLVDFLKACRGDGLMSQVPSERFRFDRNL</sequence>
<dbReference type="Proteomes" id="UP000275078">
    <property type="component" value="Unassembled WGS sequence"/>
</dbReference>
<keyword evidence="2" id="KW-1185">Reference proteome</keyword>
<proteinExistence type="predicted"/>
<accession>A0A3N4HWA8</accession>
<dbReference type="AlphaFoldDB" id="A0A3N4HWA8"/>
<dbReference type="EMBL" id="ML119750">
    <property type="protein sequence ID" value="RPA76140.1"/>
    <property type="molecule type" value="Genomic_DNA"/>
</dbReference>